<organism evidence="1">
    <name type="scientific">Ixodes ricinus</name>
    <name type="common">Common tick</name>
    <name type="synonym">Acarus ricinus</name>
    <dbReference type="NCBI Taxonomy" id="34613"/>
    <lineage>
        <taxon>Eukaryota</taxon>
        <taxon>Metazoa</taxon>
        <taxon>Ecdysozoa</taxon>
        <taxon>Arthropoda</taxon>
        <taxon>Chelicerata</taxon>
        <taxon>Arachnida</taxon>
        <taxon>Acari</taxon>
        <taxon>Parasitiformes</taxon>
        <taxon>Ixodida</taxon>
        <taxon>Ixodoidea</taxon>
        <taxon>Ixodidae</taxon>
        <taxon>Ixodinae</taxon>
        <taxon>Ixodes</taxon>
    </lineage>
</organism>
<evidence type="ECO:0000313" key="1">
    <source>
        <dbReference type="EMBL" id="JAA66161.1"/>
    </source>
</evidence>
<reference evidence="1" key="1">
    <citation type="submission" date="2012-12" db="EMBL/GenBank/DDBJ databases">
        <title>Identification and characterization of a phenylalanine ammonia-lyase gene family in Isatis indigotica Fort.</title>
        <authorList>
            <person name="Liu Q."/>
            <person name="Chen J."/>
            <person name="Zhou X."/>
            <person name="Di P."/>
            <person name="Xiao Y."/>
            <person name="Xuan H."/>
            <person name="Zhang L."/>
            <person name="Chen W."/>
        </authorList>
    </citation>
    <scope>NUCLEOTIDE SEQUENCE</scope>
    <source>
        <tissue evidence="1">Salivary gland</tissue>
    </source>
</reference>
<protein>
    <submittedName>
        <fullName evidence="1">Uncharacterized protein</fullName>
    </submittedName>
</protein>
<accession>A0A0K8R551</accession>
<sequence>MASSNQPGDKKVVLRISPSEFEWETNHTEFKGGYGSRKSYFLAQNGILTSDIYLIERISQHRGNGHDVSVGNHTVKSLLFCSPYLLRRMEQMPTSPAIRHCR</sequence>
<dbReference type="EMBL" id="GADI01007647">
    <property type="protein sequence ID" value="JAA66161.1"/>
    <property type="molecule type" value="mRNA"/>
</dbReference>
<proteinExistence type="evidence at transcript level"/>
<name>A0A0K8R551_IXORI</name>
<dbReference type="AlphaFoldDB" id="A0A0K8R551"/>